<evidence type="ECO:0000313" key="1">
    <source>
        <dbReference type="EMBL" id="PZP38420.1"/>
    </source>
</evidence>
<gene>
    <name evidence="1" type="ORF">DI598_20805</name>
</gene>
<proteinExistence type="predicted"/>
<name>A0A2W5EB90_9SPHI</name>
<feature type="non-terminal residue" evidence="1">
    <location>
        <position position="147"/>
    </location>
</feature>
<dbReference type="EMBL" id="QFOI01000762">
    <property type="protein sequence ID" value="PZP38420.1"/>
    <property type="molecule type" value="Genomic_DNA"/>
</dbReference>
<comment type="caution">
    <text evidence="1">The sequence shown here is derived from an EMBL/GenBank/DDBJ whole genome shotgun (WGS) entry which is preliminary data.</text>
</comment>
<dbReference type="Proteomes" id="UP000249645">
    <property type="component" value="Unassembled WGS sequence"/>
</dbReference>
<organism evidence="1 2">
    <name type="scientific">Pseudopedobacter saltans</name>
    <dbReference type="NCBI Taxonomy" id="151895"/>
    <lineage>
        <taxon>Bacteria</taxon>
        <taxon>Pseudomonadati</taxon>
        <taxon>Bacteroidota</taxon>
        <taxon>Sphingobacteriia</taxon>
        <taxon>Sphingobacteriales</taxon>
        <taxon>Sphingobacteriaceae</taxon>
        <taxon>Pseudopedobacter</taxon>
    </lineage>
</organism>
<protein>
    <submittedName>
        <fullName evidence="1">Uncharacterized protein</fullName>
    </submittedName>
</protein>
<accession>A0A2W5EB90</accession>
<evidence type="ECO:0000313" key="2">
    <source>
        <dbReference type="Proteomes" id="UP000249645"/>
    </source>
</evidence>
<dbReference type="AlphaFoldDB" id="A0A2W5EB90"/>
<sequence>MSFPLAATFKLPQLSKIQAYKLIQRFKNDEYEFSFYDFLDDFTNLLITQILNFLEGKHNPISEIIEDASFDDFISELTTNIFYYNYNHKSGFIDDKFDLQLLSIADETFKEYISSIVPIETEKSLELFIYNDLEFQIKSNDSEIDNL</sequence>
<reference evidence="1 2" key="1">
    <citation type="submission" date="2017-11" db="EMBL/GenBank/DDBJ databases">
        <title>Infants hospitalized years apart are colonized by the same room-sourced microbial strains.</title>
        <authorList>
            <person name="Brooks B."/>
            <person name="Olm M.R."/>
            <person name="Firek B.A."/>
            <person name="Baker R."/>
            <person name="Thomas B.C."/>
            <person name="Morowitz M.J."/>
            <person name="Banfield J.F."/>
        </authorList>
    </citation>
    <scope>NUCLEOTIDE SEQUENCE [LARGE SCALE GENOMIC DNA]</scope>
    <source>
        <strain evidence="1">S2_009_000_R2_76</strain>
    </source>
</reference>